<dbReference type="GeneID" id="18926417"/>
<feature type="chain" id="PRO_5003314888" evidence="1">
    <location>
        <begin position="21"/>
        <end position="133"/>
    </location>
</feature>
<dbReference type="EMBL" id="GL883092">
    <property type="protein sequence ID" value="EGG11631.1"/>
    <property type="molecule type" value="Genomic_DNA"/>
</dbReference>
<evidence type="ECO:0000313" key="3">
    <source>
        <dbReference type="Proteomes" id="UP000001072"/>
    </source>
</evidence>
<gene>
    <name evidence="2" type="ORF">MELLADRAFT_123580</name>
</gene>
<keyword evidence="3" id="KW-1185">Reference proteome</keyword>
<sequence>MLHFKTFLLLFSMGIKATMQERITCDIKLKVEGNNKAECWAHPANSPGKYECHYSSCFNGLYGFQWTPMNLCIDAAGILLDGTQKCIEYELDTAAGQYTCQVRHAKNGPRLIYKCPLTDDNIPQTQCGNCKLK</sequence>
<dbReference type="RefSeq" id="XP_007405266.1">
    <property type="nucleotide sequence ID" value="XM_007405204.1"/>
</dbReference>
<evidence type="ECO:0000256" key="1">
    <source>
        <dbReference type="SAM" id="SignalP"/>
    </source>
</evidence>
<protein>
    <submittedName>
        <fullName evidence="2">Secreted protein</fullName>
    </submittedName>
</protein>
<organism evidence="3">
    <name type="scientific">Melampsora larici-populina (strain 98AG31 / pathotype 3-4-7)</name>
    <name type="common">Poplar leaf rust fungus</name>
    <dbReference type="NCBI Taxonomy" id="747676"/>
    <lineage>
        <taxon>Eukaryota</taxon>
        <taxon>Fungi</taxon>
        <taxon>Dikarya</taxon>
        <taxon>Basidiomycota</taxon>
        <taxon>Pucciniomycotina</taxon>
        <taxon>Pucciniomycetes</taxon>
        <taxon>Pucciniales</taxon>
        <taxon>Melampsoraceae</taxon>
        <taxon>Melampsora</taxon>
    </lineage>
</organism>
<proteinExistence type="predicted"/>
<evidence type="ECO:0000313" key="2">
    <source>
        <dbReference type="EMBL" id="EGG11631.1"/>
    </source>
</evidence>
<dbReference type="KEGG" id="mlr:MELLADRAFT_123580"/>
<accession>F4R8D1</accession>
<dbReference type="HOGENOM" id="CLU_1907154_0_0_1"/>
<reference evidence="3" key="1">
    <citation type="journal article" date="2011" name="Proc. Natl. Acad. Sci. U.S.A.">
        <title>Obligate biotrophy features unraveled by the genomic analysis of rust fungi.</title>
        <authorList>
            <person name="Duplessis S."/>
            <person name="Cuomo C.A."/>
            <person name="Lin Y.-C."/>
            <person name="Aerts A."/>
            <person name="Tisserant E."/>
            <person name="Veneault-Fourrey C."/>
            <person name="Joly D.L."/>
            <person name="Hacquard S."/>
            <person name="Amselem J."/>
            <person name="Cantarel B.L."/>
            <person name="Chiu R."/>
            <person name="Coutinho P.M."/>
            <person name="Feau N."/>
            <person name="Field M."/>
            <person name="Frey P."/>
            <person name="Gelhaye E."/>
            <person name="Goldberg J."/>
            <person name="Grabherr M.G."/>
            <person name="Kodira C.D."/>
            <person name="Kohler A."/>
            <person name="Kuees U."/>
            <person name="Lindquist E.A."/>
            <person name="Lucas S.M."/>
            <person name="Mago R."/>
            <person name="Mauceli E."/>
            <person name="Morin E."/>
            <person name="Murat C."/>
            <person name="Pangilinan J.L."/>
            <person name="Park R."/>
            <person name="Pearson M."/>
            <person name="Quesneville H."/>
            <person name="Rouhier N."/>
            <person name="Sakthikumar S."/>
            <person name="Salamov A.A."/>
            <person name="Schmutz J."/>
            <person name="Selles B."/>
            <person name="Shapiro H."/>
            <person name="Tanguay P."/>
            <person name="Tuskan G.A."/>
            <person name="Henrissat B."/>
            <person name="Van de Peer Y."/>
            <person name="Rouze P."/>
            <person name="Ellis J.G."/>
            <person name="Dodds P.N."/>
            <person name="Schein J.E."/>
            <person name="Zhong S."/>
            <person name="Hamelin R.C."/>
            <person name="Grigoriev I.V."/>
            <person name="Szabo L.J."/>
            <person name="Martin F."/>
        </authorList>
    </citation>
    <scope>NUCLEOTIDE SEQUENCE [LARGE SCALE GENOMIC DNA]</scope>
    <source>
        <strain evidence="3">98AG31 / pathotype 3-4-7</strain>
    </source>
</reference>
<feature type="signal peptide" evidence="1">
    <location>
        <begin position="1"/>
        <end position="20"/>
    </location>
</feature>
<keyword evidence="1" id="KW-0732">Signal</keyword>
<dbReference type="VEuPathDB" id="FungiDB:MELLADRAFT_123580"/>
<name>F4R8D1_MELLP</name>
<dbReference type="InParanoid" id="F4R8D1"/>
<dbReference type="Proteomes" id="UP000001072">
    <property type="component" value="Unassembled WGS sequence"/>
</dbReference>
<dbReference type="AlphaFoldDB" id="F4R8D1"/>